<dbReference type="Pfam" id="PF06169">
    <property type="entry name" value="DUF982"/>
    <property type="match status" value="1"/>
</dbReference>
<keyword evidence="2" id="KW-1185">Reference proteome</keyword>
<accession>A0A178XX49</accession>
<organism evidence="1 2">
    <name type="scientific">Sinorhizobium glycinis</name>
    <dbReference type="NCBI Taxonomy" id="1472378"/>
    <lineage>
        <taxon>Bacteria</taxon>
        <taxon>Pseudomonadati</taxon>
        <taxon>Pseudomonadota</taxon>
        <taxon>Alphaproteobacteria</taxon>
        <taxon>Hyphomicrobiales</taxon>
        <taxon>Rhizobiaceae</taxon>
        <taxon>Sinorhizobium/Ensifer group</taxon>
        <taxon>Sinorhizobium</taxon>
    </lineage>
</organism>
<dbReference type="AlphaFoldDB" id="A0A178XX49"/>
<dbReference type="STRING" id="1472378.AU381_10090"/>
<reference evidence="1 2" key="1">
    <citation type="journal article" date="2016" name="Int. J. Syst. Evol. Microbiol.">
        <title>Ensifer glycinis sp. nov., an novel rhizobial species associated with Glycine spp.</title>
        <authorList>
            <person name="Yan H."/>
            <person name="Yan J."/>
            <person name="Sui X.H."/>
            <person name="Wang E.T."/>
            <person name="Chen W.X."/>
            <person name="Zhang X.X."/>
            <person name="Chen W.F."/>
        </authorList>
    </citation>
    <scope>NUCLEOTIDE SEQUENCE [LARGE SCALE GENOMIC DNA]</scope>
    <source>
        <strain evidence="1 2">CCBAU 23380</strain>
    </source>
</reference>
<dbReference type="RefSeq" id="WP_064242026.1">
    <property type="nucleotide sequence ID" value="NZ_LPUX01000055.1"/>
</dbReference>
<dbReference type="InterPro" id="IPR010385">
    <property type="entry name" value="DUF982"/>
</dbReference>
<evidence type="ECO:0000313" key="1">
    <source>
        <dbReference type="EMBL" id="OAP39890.1"/>
    </source>
</evidence>
<dbReference type="Proteomes" id="UP000094025">
    <property type="component" value="Unassembled WGS sequence"/>
</dbReference>
<dbReference type="OrthoDB" id="8084653at2"/>
<evidence type="ECO:0000313" key="2">
    <source>
        <dbReference type="Proteomes" id="UP000094025"/>
    </source>
</evidence>
<protein>
    <recommendedName>
        <fullName evidence="3">DUF982 domain-containing protein</fullName>
    </recommendedName>
</protein>
<comment type="caution">
    <text evidence="1">The sequence shown here is derived from an EMBL/GenBank/DDBJ whole genome shotgun (WGS) entry which is preliminary data.</text>
</comment>
<evidence type="ECO:0008006" key="3">
    <source>
        <dbReference type="Google" id="ProtNLM"/>
    </source>
</evidence>
<dbReference type="Gene3D" id="6.10.250.730">
    <property type="match status" value="1"/>
</dbReference>
<dbReference type="EMBL" id="LPUX01000055">
    <property type="protein sequence ID" value="OAP39890.1"/>
    <property type="molecule type" value="Genomic_DNA"/>
</dbReference>
<gene>
    <name evidence="1" type="ORF">AU381_10090</name>
</gene>
<proteinExistence type="predicted"/>
<name>A0A178XX49_9HYPH</name>
<sequence length="93" mass="10145">MPGLTQDRLWSEAVILEAPNRVLRVQSTRDALLCLKNHWPPPEGNGSARSDALAACDRVIEGQDEPDVARAAFIKAAEEAHFAVHSWTGREGA</sequence>